<sequence length="172" mass="18424">MTLISLAAAASFCVHSTAMAEPMFDPGVMFYVNVPFGQSSSRNSGDERLGFRLDYDSRQLWNEKRVRWGASRFRMAPLLDFNMTGAGAGSIDLRGQTLAYSPGGEDGSSSTPQASKASFQDFPWLWAILGGAAAGLAISCANDQWPCFHRDDAVTTDSGGGGDYVPPPEEPT</sequence>
<name>A0A370DR96_9GAMM</name>
<protein>
    <submittedName>
        <fullName evidence="2">Uncharacterized protein</fullName>
    </submittedName>
</protein>
<feature type="chain" id="PRO_5017085278" evidence="1">
    <location>
        <begin position="21"/>
        <end position="172"/>
    </location>
</feature>
<keyword evidence="1" id="KW-0732">Signal</keyword>
<reference evidence="2 3" key="1">
    <citation type="journal article" date="2018" name="ISME J.">
        <title>Endosymbiont genomes yield clues of tubeworm success.</title>
        <authorList>
            <person name="Li Y."/>
            <person name="Liles M.R."/>
            <person name="Halanych K.M."/>
        </authorList>
    </citation>
    <scope>NUCLEOTIDE SEQUENCE [LARGE SCALE GENOMIC DNA]</scope>
    <source>
        <strain evidence="2">A1462</strain>
    </source>
</reference>
<evidence type="ECO:0000256" key="1">
    <source>
        <dbReference type="SAM" id="SignalP"/>
    </source>
</evidence>
<gene>
    <name evidence="2" type="ORF">DIZ78_03225</name>
</gene>
<comment type="caution">
    <text evidence="2">The sequence shown here is derived from an EMBL/GenBank/DDBJ whole genome shotgun (WGS) entry which is preliminary data.</text>
</comment>
<evidence type="ECO:0000313" key="3">
    <source>
        <dbReference type="Proteomes" id="UP000254771"/>
    </source>
</evidence>
<dbReference type="EMBL" id="QFXE01000005">
    <property type="protein sequence ID" value="RDH87592.1"/>
    <property type="molecule type" value="Genomic_DNA"/>
</dbReference>
<dbReference type="Proteomes" id="UP000254771">
    <property type="component" value="Unassembled WGS sequence"/>
</dbReference>
<evidence type="ECO:0000313" key="2">
    <source>
        <dbReference type="EMBL" id="RDH87592.1"/>
    </source>
</evidence>
<proteinExistence type="predicted"/>
<accession>A0A370DR96</accession>
<keyword evidence="3" id="KW-1185">Reference proteome</keyword>
<dbReference type="AlphaFoldDB" id="A0A370DR96"/>
<feature type="signal peptide" evidence="1">
    <location>
        <begin position="1"/>
        <end position="20"/>
    </location>
</feature>
<organism evidence="2 3">
    <name type="scientific">endosymbiont of Escarpia spicata</name>
    <dbReference type="NCBI Taxonomy" id="2200908"/>
    <lineage>
        <taxon>Bacteria</taxon>
        <taxon>Pseudomonadati</taxon>
        <taxon>Pseudomonadota</taxon>
        <taxon>Gammaproteobacteria</taxon>
        <taxon>sulfur-oxidizing symbionts</taxon>
    </lineage>
</organism>